<keyword evidence="1 3" id="KW-0963">Cytoplasm</keyword>
<comment type="similarity">
    <text evidence="3">Belongs to the CTU2/NCS2 family.</text>
</comment>
<dbReference type="InterPro" id="IPR019407">
    <property type="entry name" value="CTU2"/>
</dbReference>
<protein>
    <recommendedName>
        <fullName evidence="3">Cytoplasmic tRNA 2-thiolation protein 2</fullName>
    </recommendedName>
</protein>
<evidence type="ECO:0000256" key="2">
    <source>
        <dbReference type="ARBA" id="ARBA00022694"/>
    </source>
</evidence>
<evidence type="ECO:0000256" key="3">
    <source>
        <dbReference type="HAMAP-Rule" id="MF_03054"/>
    </source>
</evidence>
<dbReference type="InterPro" id="IPR014729">
    <property type="entry name" value="Rossmann-like_a/b/a_fold"/>
</dbReference>
<comment type="caution">
    <text evidence="5">The sequence shown here is derived from an EMBL/GenBank/DDBJ whole genome shotgun (WGS) entry which is preliminary data.</text>
</comment>
<reference evidence="5" key="1">
    <citation type="submission" date="2023-07" db="EMBL/GenBank/DDBJ databases">
        <authorList>
            <person name="Stuckert A."/>
        </authorList>
    </citation>
    <scope>NUCLEOTIDE SEQUENCE</scope>
</reference>
<comment type="pathway">
    <text evidence="3">tRNA modification; 5-methoxycarbonylmethyl-2-thiouridine-tRNA biosynthesis.</text>
</comment>
<keyword evidence="2 3" id="KW-0819">tRNA processing</keyword>
<dbReference type="PANTHER" id="PTHR20882">
    <property type="entry name" value="CYTOPLASMIC TRNA 2-THIOLATION PROTEIN 2"/>
    <property type="match status" value="1"/>
</dbReference>
<comment type="function">
    <text evidence="3">Plays a central role in 2-thiolation of mcm(5)S(2)U at tRNA wobble positions of tRNA(Lys), tRNA(Glu) and tRNA(Gln). May act by forming a heterodimer with CTU1/ATPBD3 that ligates sulfur from thiocarboxylated URM1 onto the uridine of tRNAs at wobble position.</text>
</comment>
<sequence>MCEVLEEEQLDWGREEKSDRSGQTCMKCKESSAVLIIRVGDAFCKSCFKEYFVHKFRAMLGKNRVVYPGEKVLLAYSGGPSSSALIQQVQEGLGRDAPKKLRFVPGVLFIDEGAVCGQSWEQRAQSVSEIQRILQKTTFPFHIVPLEQEDDFCFVPRSSLYRSQFCSRFFQGTLAPAENYKQAVNSFLGQRRAHGVEELSGTADELAELRVTGDECSNTYSRPPPETTAALTDIFNSAKTLTAKVELLQSLRNHLLLHVARTCAYPKVMSGESCTRLAARLLANISLGRGAFLALDTGFSDDRSGNVVIVRPMREYSLKEISFYNRLFQVPSVFIPTMETKAPENSSLQHLSECFITKLQAEFPSTVSTVYRTSEKLNISRAEAAAENVEQERCLMCMCSLDTRVGDASAFSATQISQNLSQKKPKSNAKPTGDPEKQCCSSGQSCDLSTSCSGSPRTQDFTSFLCYSCRVTMKDVTSVSAFPPYILQEAEHRSRRLAMRTEIQEFLLDEGCGDT</sequence>
<organism evidence="5 6">
    <name type="scientific">Ranitomeya imitator</name>
    <name type="common">mimic poison frog</name>
    <dbReference type="NCBI Taxonomy" id="111125"/>
    <lineage>
        <taxon>Eukaryota</taxon>
        <taxon>Metazoa</taxon>
        <taxon>Chordata</taxon>
        <taxon>Craniata</taxon>
        <taxon>Vertebrata</taxon>
        <taxon>Euteleostomi</taxon>
        <taxon>Amphibia</taxon>
        <taxon>Batrachia</taxon>
        <taxon>Anura</taxon>
        <taxon>Neobatrachia</taxon>
        <taxon>Hyloidea</taxon>
        <taxon>Dendrobatidae</taxon>
        <taxon>Dendrobatinae</taxon>
        <taxon>Ranitomeya</taxon>
    </lineage>
</organism>
<accession>A0ABN9M0I9</accession>
<feature type="region of interest" description="Disordered" evidence="4">
    <location>
        <begin position="418"/>
        <end position="437"/>
    </location>
</feature>
<dbReference type="Proteomes" id="UP001176940">
    <property type="component" value="Unassembled WGS sequence"/>
</dbReference>
<dbReference type="HAMAP" id="MF_03054">
    <property type="entry name" value="CTU2"/>
    <property type="match status" value="1"/>
</dbReference>
<comment type="subcellular location">
    <subcellularLocation>
        <location evidence="3">Cytoplasm</location>
    </subcellularLocation>
</comment>
<dbReference type="SUPFAM" id="SSF52402">
    <property type="entry name" value="Adenine nucleotide alpha hydrolases-like"/>
    <property type="match status" value="1"/>
</dbReference>
<dbReference type="PANTHER" id="PTHR20882:SF14">
    <property type="entry name" value="CYTOPLASMIC TRNA 2-THIOLATION PROTEIN 2"/>
    <property type="match status" value="1"/>
</dbReference>
<keyword evidence="6" id="KW-1185">Reference proteome</keyword>
<dbReference type="Gene3D" id="3.40.50.620">
    <property type="entry name" value="HUPs"/>
    <property type="match status" value="1"/>
</dbReference>
<dbReference type="Pfam" id="PF10288">
    <property type="entry name" value="CTU2"/>
    <property type="match status" value="1"/>
</dbReference>
<proteinExistence type="inferred from homology"/>
<dbReference type="EMBL" id="CAUEEQ010040693">
    <property type="protein sequence ID" value="CAJ0955788.1"/>
    <property type="molecule type" value="Genomic_DNA"/>
</dbReference>
<evidence type="ECO:0000313" key="6">
    <source>
        <dbReference type="Proteomes" id="UP001176940"/>
    </source>
</evidence>
<evidence type="ECO:0000256" key="4">
    <source>
        <dbReference type="SAM" id="MobiDB-lite"/>
    </source>
</evidence>
<evidence type="ECO:0000313" key="5">
    <source>
        <dbReference type="EMBL" id="CAJ0955788.1"/>
    </source>
</evidence>
<evidence type="ECO:0000256" key="1">
    <source>
        <dbReference type="ARBA" id="ARBA00022490"/>
    </source>
</evidence>
<gene>
    <name evidence="3" type="primary">CTU2</name>
    <name evidence="3" type="synonym">NCS2</name>
    <name evidence="5" type="ORF">RIMI_LOCUS15247215</name>
</gene>
<name>A0ABN9M0I9_9NEOB</name>